<name>A0A5B7GG08_PORTR</name>
<comment type="caution">
    <text evidence="1">The sequence shown here is derived from an EMBL/GenBank/DDBJ whole genome shotgun (WGS) entry which is preliminary data.</text>
</comment>
<sequence>MQTWYSATRCFTNTSSRPRAALVQSFSRVAAARVSGRGRGRGLEKVLSVAYNAALQAAAGETGRGGGTGTTPLDTAGVYESDSAKTKQWMAAGGGALSVPG</sequence>
<keyword evidence="2" id="KW-1185">Reference proteome</keyword>
<gene>
    <name evidence="1" type="ORF">E2C01_049422</name>
</gene>
<evidence type="ECO:0000313" key="2">
    <source>
        <dbReference type="Proteomes" id="UP000324222"/>
    </source>
</evidence>
<evidence type="ECO:0000313" key="1">
    <source>
        <dbReference type="EMBL" id="MPC55484.1"/>
    </source>
</evidence>
<dbReference type="EMBL" id="VSRR010013221">
    <property type="protein sequence ID" value="MPC55484.1"/>
    <property type="molecule type" value="Genomic_DNA"/>
</dbReference>
<accession>A0A5B7GG08</accession>
<dbReference type="Proteomes" id="UP000324222">
    <property type="component" value="Unassembled WGS sequence"/>
</dbReference>
<protein>
    <submittedName>
        <fullName evidence="1">Uncharacterized protein</fullName>
    </submittedName>
</protein>
<organism evidence="1 2">
    <name type="scientific">Portunus trituberculatus</name>
    <name type="common">Swimming crab</name>
    <name type="synonym">Neptunus trituberculatus</name>
    <dbReference type="NCBI Taxonomy" id="210409"/>
    <lineage>
        <taxon>Eukaryota</taxon>
        <taxon>Metazoa</taxon>
        <taxon>Ecdysozoa</taxon>
        <taxon>Arthropoda</taxon>
        <taxon>Crustacea</taxon>
        <taxon>Multicrustacea</taxon>
        <taxon>Malacostraca</taxon>
        <taxon>Eumalacostraca</taxon>
        <taxon>Eucarida</taxon>
        <taxon>Decapoda</taxon>
        <taxon>Pleocyemata</taxon>
        <taxon>Brachyura</taxon>
        <taxon>Eubrachyura</taxon>
        <taxon>Portunoidea</taxon>
        <taxon>Portunidae</taxon>
        <taxon>Portuninae</taxon>
        <taxon>Portunus</taxon>
    </lineage>
</organism>
<proteinExistence type="predicted"/>
<dbReference type="AlphaFoldDB" id="A0A5B7GG08"/>
<reference evidence="1 2" key="1">
    <citation type="submission" date="2019-05" db="EMBL/GenBank/DDBJ databases">
        <title>Another draft genome of Portunus trituberculatus and its Hox gene families provides insights of decapod evolution.</title>
        <authorList>
            <person name="Jeong J.-H."/>
            <person name="Song I."/>
            <person name="Kim S."/>
            <person name="Choi T."/>
            <person name="Kim D."/>
            <person name="Ryu S."/>
            <person name="Kim W."/>
        </authorList>
    </citation>
    <scope>NUCLEOTIDE SEQUENCE [LARGE SCALE GENOMIC DNA]</scope>
    <source>
        <tissue evidence="1">Muscle</tissue>
    </source>
</reference>